<accession>A0ABR1YIM2</accession>
<evidence type="ECO:0000313" key="1">
    <source>
        <dbReference type="EMBL" id="KAK8230750.1"/>
    </source>
</evidence>
<dbReference type="Proteomes" id="UP001492380">
    <property type="component" value="Unassembled WGS sequence"/>
</dbReference>
<dbReference type="EMBL" id="JBBWRZ010000008">
    <property type="protein sequence ID" value="KAK8230750.1"/>
    <property type="molecule type" value="Genomic_DNA"/>
</dbReference>
<reference evidence="1 2" key="1">
    <citation type="submission" date="2024-04" db="EMBL/GenBank/DDBJ databases">
        <title>Phyllosticta paracitricarpa is synonymous to the EU quarantine fungus P. citricarpa based on phylogenomic analyses.</title>
        <authorList>
            <consortium name="Lawrence Berkeley National Laboratory"/>
            <person name="Van Ingen-Buijs V.A."/>
            <person name="Van Westerhoven A.C."/>
            <person name="Haridas S."/>
            <person name="Skiadas P."/>
            <person name="Martin F."/>
            <person name="Groenewald J.Z."/>
            <person name="Crous P.W."/>
            <person name="Seidl M.F."/>
        </authorList>
    </citation>
    <scope>NUCLEOTIDE SEQUENCE [LARGE SCALE GENOMIC DNA]</scope>
    <source>
        <strain evidence="1 2">CBS 123374</strain>
    </source>
</reference>
<keyword evidence="2" id="KW-1185">Reference proteome</keyword>
<name>A0ABR1YIM2_9PEZI</name>
<organism evidence="1 2">
    <name type="scientific">Phyllosticta capitalensis</name>
    <dbReference type="NCBI Taxonomy" id="121624"/>
    <lineage>
        <taxon>Eukaryota</taxon>
        <taxon>Fungi</taxon>
        <taxon>Dikarya</taxon>
        <taxon>Ascomycota</taxon>
        <taxon>Pezizomycotina</taxon>
        <taxon>Dothideomycetes</taxon>
        <taxon>Dothideomycetes incertae sedis</taxon>
        <taxon>Botryosphaeriales</taxon>
        <taxon>Phyllostictaceae</taxon>
        <taxon>Phyllosticta</taxon>
    </lineage>
</organism>
<gene>
    <name evidence="1" type="ORF">HDK90DRAFT_331309</name>
</gene>
<protein>
    <submittedName>
        <fullName evidence="1">Uncharacterized protein</fullName>
    </submittedName>
</protein>
<evidence type="ECO:0000313" key="2">
    <source>
        <dbReference type="Proteomes" id="UP001492380"/>
    </source>
</evidence>
<comment type="caution">
    <text evidence="1">The sequence shown here is derived from an EMBL/GenBank/DDBJ whole genome shotgun (WGS) entry which is preliminary data.</text>
</comment>
<sequence>MVSQHMFPHSTSTQVGPPCMPLYQSAESPRHQCIEAESLPSRCCWLTNVALASMSAVADRAAATDQLCWRGRDDRGRAIPARREGKLVLMFSVTSCPANRNASDGLLKLAAVACSSPPPDFALVIQMHTNLTRISPAPELPSPQGLRTLRNRQERRQRQFRDSADEIPRPHLHPCHRLVGLSNTLLGSISVVFFTDPTGCARSFLPFRSKRGWEPAGPIVTCEPERELLSARPHPKGL</sequence>
<proteinExistence type="predicted"/>